<keyword evidence="3" id="KW-1185">Reference proteome</keyword>
<dbReference type="GO" id="GO:0046464">
    <property type="term" value="P:acylglycerol catabolic process"/>
    <property type="evidence" value="ECO:0007669"/>
    <property type="project" value="TreeGrafter"/>
</dbReference>
<dbReference type="PANTHER" id="PTHR43798:SF5">
    <property type="entry name" value="MONOACYLGLYCEROL LIPASE ABHD6"/>
    <property type="match status" value="1"/>
</dbReference>
<protein>
    <submittedName>
        <fullName evidence="2">13517_t:CDS:1</fullName>
    </submittedName>
</protein>
<dbReference type="InterPro" id="IPR050266">
    <property type="entry name" value="AB_hydrolase_sf"/>
</dbReference>
<proteinExistence type="predicted"/>
<reference evidence="2" key="1">
    <citation type="submission" date="2021-06" db="EMBL/GenBank/DDBJ databases">
        <authorList>
            <person name="Kallberg Y."/>
            <person name="Tangrot J."/>
            <person name="Rosling A."/>
        </authorList>
    </citation>
    <scope>NUCLEOTIDE SEQUENCE</scope>
    <source>
        <strain evidence="2">UK204</strain>
    </source>
</reference>
<feature type="domain" description="Serine aminopeptidase S33" evidence="1">
    <location>
        <begin position="40"/>
        <end position="275"/>
    </location>
</feature>
<accession>A0A9N8W8V2</accession>
<sequence length="298" mass="33495">MSSGQYYTEKDAFFVNSSESIKFEVLHYPPANIISNNPPILFIHGLSLAAWIWDNFCHWFSYKGHDCYAMSFRGHGQSTKTPKKDKWWSVNDITNDVSAVTDAIIARTGDKPVLVGHSIGGGIVQNYLKNNQQKVAGGVLFASFSPYIYKTSAFKYTRKMFSNTPILAILKALFTLNPYALIGTPELMKRFSFSKAFPDSMAKDIHPKLKKVSFITVWNELLKPFVEPSKIKCPMIVIGAEEDKLFDLKIIKETAEAYGVGFDIIGGAAHNIMLDLTWEDAASVTFNRIQEKVVNKEL</sequence>
<dbReference type="GO" id="GO:0016020">
    <property type="term" value="C:membrane"/>
    <property type="evidence" value="ECO:0007669"/>
    <property type="project" value="TreeGrafter"/>
</dbReference>
<dbReference type="Gene3D" id="3.40.50.1820">
    <property type="entry name" value="alpha/beta hydrolase"/>
    <property type="match status" value="1"/>
</dbReference>
<dbReference type="InterPro" id="IPR022742">
    <property type="entry name" value="Hydrolase_4"/>
</dbReference>
<dbReference type="InterPro" id="IPR029058">
    <property type="entry name" value="AB_hydrolase_fold"/>
</dbReference>
<dbReference type="EMBL" id="CAJVPQ010000376">
    <property type="protein sequence ID" value="CAG8476150.1"/>
    <property type="molecule type" value="Genomic_DNA"/>
</dbReference>
<dbReference type="Proteomes" id="UP000789570">
    <property type="component" value="Unassembled WGS sequence"/>
</dbReference>
<name>A0A9N8W8V2_9GLOM</name>
<evidence type="ECO:0000313" key="2">
    <source>
        <dbReference type="EMBL" id="CAG8476150.1"/>
    </source>
</evidence>
<dbReference type="PANTHER" id="PTHR43798">
    <property type="entry name" value="MONOACYLGLYCEROL LIPASE"/>
    <property type="match status" value="1"/>
</dbReference>
<organism evidence="2 3">
    <name type="scientific">Funneliformis caledonium</name>
    <dbReference type="NCBI Taxonomy" id="1117310"/>
    <lineage>
        <taxon>Eukaryota</taxon>
        <taxon>Fungi</taxon>
        <taxon>Fungi incertae sedis</taxon>
        <taxon>Mucoromycota</taxon>
        <taxon>Glomeromycotina</taxon>
        <taxon>Glomeromycetes</taxon>
        <taxon>Glomerales</taxon>
        <taxon>Glomeraceae</taxon>
        <taxon>Funneliformis</taxon>
    </lineage>
</organism>
<comment type="caution">
    <text evidence="2">The sequence shown here is derived from an EMBL/GenBank/DDBJ whole genome shotgun (WGS) entry which is preliminary data.</text>
</comment>
<evidence type="ECO:0000259" key="1">
    <source>
        <dbReference type="Pfam" id="PF12146"/>
    </source>
</evidence>
<dbReference type="GO" id="GO:0047372">
    <property type="term" value="F:monoacylglycerol lipase activity"/>
    <property type="evidence" value="ECO:0007669"/>
    <property type="project" value="TreeGrafter"/>
</dbReference>
<dbReference type="Pfam" id="PF12146">
    <property type="entry name" value="Hydrolase_4"/>
    <property type="match status" value="1"/>
</dbReference>
<dbReference type="OrthoDB" id="8119704at2759"/>
<dbReference type="SUPFAM" id="SSF53474">
    <property type="entry name" value="alpha/beta-Hydrolases"/>
    <property type="match status" value="1"/>
</dbReference>
<dbReference type="AlphaFoldDB" id="A0A9N8W8V2"/>
<evidence type="ECO:0000313" key="3">
    <source>
        <dbReference type="Proteomes" id="UP000789570"/>
    </source>
</evidence>
<gene>
    <name evidence="2" type="ORF">FCALED_LOCUS2475</name>
</gene>